<evidence type="ECO:0000313" key="2">
    <source>
        <dbReference type="EMBL" id="KAF2670039.1"/>
    </source>
</evidence>
<accession>A0A6A6UCP1</accession>
<dbReference type="Proteomes" id="UP000799302">
    <property type="component" value="Unassembled WGS sequence"/>
</dbReference>
<organism evidence="2 3">
    <name type="scientific">Microthyrium microscopicum</name>
    <dbReference type="NCBI Taxonomy" id="703497"/>
    <lineage>
        <taxon>Eukaryota</taxon>
        <taxon>Fungi</taxon>
        <taxon>Dikarya</taxon>
        <taxon>Ascomycota</taxon>
        <taxon>Pezizomycotina</taxon>
        <taxon>Dothideomycetes</taxon>
        <taxon>Dothideomycetes incertae sedis</taxon>
        <taxon>Microthyriales</taxon>
        <taxon>Microthyriaceae</taxon>
        <taxon>Microthyrium</taxon>
    </lineage>
</organism>
<gene>
    <name evidence="2" type="ORF">BT63DRAFT_424003</name>
</gene>
<keyword evidence="3" id="KW-1185">Reference proteome</keyword>
<reference evidence="2" key="1">
    <citation type="journal article" date="2020" name="Stud. Mycol.">
        <title>101 Dothideomycetes genomes: a test case for predicting lifestyles and emergence of pathogens.</title>
        <authorList>
            <person name="Haridas S."/>
            <person name="Albert R."/>
            <person name="Binder M."/>
            <person name="Bloem J."/>
            <person name="Labutti K."/>
            <person name="Salamov A."/>
            <person name="Andreopoulos B."/>
            <person name="Baker S."/>
            <person name="Barry K."/>
            <person name="Bills G."/>
            <person name="Bluhm B."/>
            <person name="Cannon C."/>
            <person name="Castanera R."/>
            <person name="Culley D."/>
            <person name="Daum C."/>
            <person name="Ezra D."/>
            <person name="Gonzalez J."/>
            <person name="Henrissat B."/>
            <person name="Kuo A."/>
            <person name="Liang C."/>
            <person name="Lipzen A."/>
            <person name="Lutzoni F."/>
            <person name="Magnuson J."/>
            <person name="Mondo S."/>
            <person name="Nolan M."/>
            <person name="Ohm R."/>
            <person name="Pangilinan J."/>
            <person name="Park H.-J."/>
            <person name="Ramirez L."/>
            <person name="Alfaro M."/>
            <person name="Sun H."/>
            <person name="Tritt A."/>
            <person name="Yoshinaga Y."/>
            <person name="Zwiers L.-H."/>
            <person name="Turgeon B."/>
            <person name="Goodwin S."/>
            <person name="Spatafora J."/>
            <person name="Crous P."/>
            <person name="Grigoriev I."/>
        </authorList>
    </citation>
    <scope>NUCLEOTIDE SEQUENCE</scope>
    <source>
        <strain evidence="2">CBS 115976</strain>
    </source>
</reference>
<name>A0A6A6UCP1_9PEZI</name>
<evidence type="ECO:0000313" key="3">
    <source>
        <dbReference type="Proteomes" id="UP000799302"/>
    </source>
</evidence>
<protein>
    <recommendedName>
        <fullName evidence="1">F-box domain-containing protein</fullName>
    </recommendedName>
</protein>
<dbReference type="PROSITE" id="PS50181">
    <property type="entry name" value="FBOX"/>
    <property type="match status" value="1"/>
</dbReference>
<sequence length="186" mass="21603">MAELAPAPNMATRPPLPLPPCASLQGIPAELKLEIVKHLDPLGKLALHALSKDYHTLITDLPANDDLVRNRRFQNIPVLHCAECRKYRKIKNFRMGRMSQNIERHSSYAAQPEHWYSGIESAVSRNVSFHFNQDLGKWRRHKHWRLETCIDCELSDVLKAEVYIWLVDFEGLLEEFRVRHVYVVPT</sequence>
<feature type="domain" description="F-box" evidence="1">
    <location>
        <begin position="21"/>
        <end position="76"/>
    </location>
</feature>
<dbReference type="AlphaFoldDB" id="A0A6A6UCP1"/>
<evidence type="ECO:0000259" key="1">
    <source>
        <dbReference type="PROSITE" id="PS50181"/>
    </source>
</evidence>
<dbReference type="InterPro" id="IPR001810">
    <property type="entry name" value="F-box_dom"/>
</dbReference>
<proteinExistence type="predicted"/>
<dbReference type="EMBL" id="MU004234">
    <property type="protein sequence ID" value="KAF2670039.1"/>
    <property type="molecule type" value="Genomic_DNA"/>
</dbReference>